<organism evidence="1 2">
    <name type="scientific">Streptomyces violaceus</name>
    <name type="common">Streptomyces venezuelae</name>
    <dbReference type="NCBI Taxonomy" id="1936"/>
    <lineage>
        <taxon>Bacteria</taxon>
        <taxon>Bacillati</taxon>
        <taxon>Actinomycetota</taxon>
        <taxon>Actinomycetes</taxon>
        <taxon>Kitasatosporales</taxon>
        <taxon>Streptomycetaceae</taxon>
        <taxon>Streptomyces</taxon>
    </lineage>
</organism>
<evidence type="ECO:0000313" key="2">
    <source>
        <dbReference type="Proteomes" id="UP001341259"/>
    </source>
</evidence>
<accession>A0ABZ1NW24</accession>
<dbReference type="RefSeq" id="WP_328341324.1">
    <property type="nucleotide sequence ID" value="NZ_CP107906.1"/>
</dbReference>
<dbReference type="Proteomes" id="UP001341259">
    <property type="component" value="Chromosome"/>
</dbReference>
<name>A0ABZ1NW24_STRVL</name>
<evidence type="ECO:0000313" key="1">
    <source>
        <dbReference type="EMBL" id="WUG95731.1"/>
    </source>
</evidence>
<reference evidence="1 2" key="1">
    <citation type="submission" date="2022-10" db="EMBL/GenBank/DDBJ databases">
        <title>The complete genomes of actinobacterial strains from the NBC collection.</title>
        <authorList>
            <person name="Joergensen T.S."/>
            <person name="Alvarez Arevalo M."/>
            <person name="Sterndorff E.B."/>
            <person name="Faurdal D."/>
            <person name="Vuksanovic O."/>
            <person name="Mourched A.-S."/>
            <person name="Charusanti P."/>
            <person name="Shaw S."/>
            <person name="Blin K."/>
            <person name="Weber T."/>
        </authorList>
    </citation>
    <scope>NUCLEOTIDE SEQUENCE [LARGE SCALE GENOMIC DNA]</scope>
    <source>
        <strain evidence="1 2">NBC_00456</strain>
    </source>
</reference>
<protein>
    <submittedName>
        <fullName evidence="1">Uncharacterized protein</fullName>
    </submittedName>
</protein>
<sequence>MQHQEGDVVGALPVRAGLPEQVVDEQVEVRFVGLGEMVRQVGDGVVEVGPGVSVRPSV</sequence>
<proteinExistence type="predicted"/>
<dbReference type="EMBL" id="CP107906">
    <property type="protein sequence ID" value="WUG95731.1"/>
    <property type="molecule type" value="Genomic_DNA"/>
</dbReference>
<keyword evidence="2" id="KW-1185">Reference proteome</keyword>
<gene>
    <name evidence="1" type="ORF">OHB29_23385</name>
</gene>